<dbReference type="GO" id="GO:0005886">
    <property type="term" value="C:plasma membrane"/>
    <property type="evidence" value="ECO:0007669"/>
    <property type="project" value="UniProtKB-SubCell"/>
</dbReference>
<comment type="similarity">
    <text evidence="1 7">Belongs to the Lgt family.</text>
</comment>
<reference evidence="8 9" key="1">
    <citation type="submission" date="2016-06" db="EMBL/GenBank/DDBJ databases">
        <title>Genome sequence of Clostridium acetireducens DSM 10703.</title>
        <authorList>
            <person name="Poehlein A."/>
            <person name="Fluechter S."/>
            <person name="Duerre P."/>
            <person name="Daniel R."/>
        </authorList>
    </citation>
    <scope>NUCLEOTIDE SEQUENCE [LARGE SCALE GENOMIC DNA]</scope>
    <source>
        <strain evidence="8 9">DSM 10703</strain>
    </source>
</reference>
<dbReference type="NCBIfam" id="TIGR00544">
    <property type="entry name" value="lgt"/>
    <property type="match status" value="1"/>
</dbReference>
<organism evidence="8 9">
    <name type="scientific">Clostridium acetireducens DSM 10703</name>
    <dbReference type="NCBI Taxonomy" id="1121290"/>
    <lineage>
        <taxon>Bacteria</taxon>
        <taxon>Bacillati</taxon>
        <taxon>Bacillota</taxon>
        <taxon>Clostridia</taxon>
        <taxon>Eubacteriales</taxon>
        <taxon>Clostridiaceae</taxon>
        <taxon>Clostridium</taxon>
    </lineage>
</organism>
<evidence type="ECO:0000256" key="7">
    <source>
        <dbReference type="HAMAP-Rule" id="MF_01147"/>
    </source>
</evidence>
<comment type="subcellular location">
    <subcellularLocation>
        <location evidence="7">Cell membrane</location>
        <topology evidence="7">Multi-pass membrane protein</topology>
    </subcellularLocation>
</comment>
<comment type="pathway">
    <text evidence="7">Protein modification; lipoprotein biosynthesis (diacylglyceryl transfer).</text>
</comment>
<name>A0A1E8EXI7_9CLOT</name>
<feature type="transmembrane region" description="Helical" evidence="7">
    <location>
        <begin position="12"/>
        <end position="33"/>
    </location>
</feature>
<dbReference type="PANTHER" id="PTHR30589">
    <property type="entry name" value="PROLIPOPROTEIN DIACYLGLYCERYL TRANSFERASE"/>
    <property type="match status" value="1"/>
</dbReference>
<dbReference type="InterPro" id="IPR001640">
    <property type="entry name" value="Lgt"/>
</dbReference>
<dbReference type="GO" id="GO:0042158">
    <property type="term" value="P:lipoprotein biosynthetic process"/>
    <property type="evidence" value="ECO:0007669"/>
    <property type="project" value="UniProtKB-UniRule"/>
</dbReference>
<dbReference type="EMBL" id="LZFO01000025">
    <property type="protein sequence ID" value="OFI05487.1"/>
    <property type="molecule type" value="Genomic_DNA"/>
</dbReference>
<keyword evidence="4 7" id="KW-0812">Transmembrane</keyword>
<dbReference type="Proteomes" id="UP000175744">
    <property type="component" value="Unassembled WGS sequence"/>
</dbReference>
<dbReference type="PATRIC" id="fig|1121290.3.peg.1634"/>
<comment type="catalytic activity">
    <reaction evidence="7">
        <text>L-cysteinyl-[prolipoprotein] + a 1,2-diacyl-sn-glycero-3-phospho-(1'-sn-glycerol) = an S-1,2-diacyl-sn-glyceryl-L-cysteinyl-[prolipoprotein] + sn-glycerol 1-phosphate + H(+)</text>
        <dbReference type="Rhea" id="RHEA:56712"/>
        <dbReference type="Rhea" id="RHEA-COMP:14679"/>
        <dbReference type="Rhea" id="RHEA-COMP:14680"/>
        <dbReference type="ChEBI" id="CHEBI:15378"/>
        <dbReference type="ChEBI" id="CHEBI:29950"/>
        <dbReference type="ChEBI" id="CHEBI:57685"/>
        <dbReference type="ChEBI" id="CHEBI:64716"/>
        <dbReference type="ChEBI" id="CHEBI:140658"/>
        <dbReference type="EC" id="2.5.1.145"/>
    </reaction>
</comment>
<feature type="transmembrane region" description="Helical" evidence="7">
    <location>
        <begin position="220"/>
        <end position="241"/>
    </location>
</feature>
<feature type="transmembrane region" description="Helical" evidence="7">
    <location>
        <begin position="78"/>
        <end position="102"/>
    </location>
</feature>
<proteinExistence type="inferred from homology"/>
<keyword evidence="3 7" id="KW-0808">Transferase</keyword>
<protein>
    <recommendedName>
        <fullName evidence="7">Phosphatidylglycerol--prolipoprotein diacylglyceryl transferase</fullName>
        <ecNumber evidence="7">2.5.1.145</ecNumber>
    </recommendedName>
</protein>
<dbReference type="STRING" id="1121290.CLAOCE_16450"/>
<dbReference type="AlphaFoldDB" id="A0A1E8EXI7"/>
<dbReference type="UniPathway" id="UPA00664"/>
<keyword evidence="8" id="KW-0328">Glycosyltransferase</keyword>
<evidence type="ECO:0000256" key="1">
    <source>
        <dbReference type="ARBA" id="ARBA00007150"/>
    </source>
</evidence>
<comment type="caution">
    <text evidence="8">The sequence shown here is derived from an EMBL/GenBank/DDBJ whole genome shotgun (WGS) entry which is preliminary data.</text>
</comment>
<feature type="transmembrane region" description="Helical" evidence="7">
    <location>
        <begin position="196"/>
        <end position="214"/>
    </location>
</feature>
<keyword evidence="5 7" id="KW-1133">Transmembrane helix</keyword>
<evidence type="ECO:0000256" key="6">
    <source>
        <dbReference type="ARBA" id="ARBA00023136"/>
    </source>
</evidence>
<evidence type="ECO:0000256" key="5">
    <source>
        <dbReference type="ARBA" id="ARBA00022989"/>
    </source>
</evidence>
<feature type="binding site" evidence="7">
    <location>
        <position position="129"/>
    </location>
    <ligand>
        <name>a 1,2-diacyl-sn-glycero-3-phospho-(1'-sn-glycerol)</name>
        <dbReference type="ChEBI" id="CHEBI:64716"/>
    </ligand>
</feature>
<dbReference type="NCBIfam" id="NF000778">
    <property type="entry name" value="PRK00052.3-4"/>
    <property type="match status" value="1"/>
</dbReference>
<dbReference type="EC" id="2.5.1.145" evidence="7"/>
<feature type="transmembrane region" description="Helical" evidence="7">
    <location>
        <begin position="45"/>
        <end position="66"/>
    </location>
</feature>
<evidence type="ECO:0000256" key="3">
    <source>
        <dbReference type="ARBA" id="ARBA00022679"/>
    </source>
</evidence>
<accession>A0A1E8EXI7</accession>
<dbReference type="PANTHER" id="PTHR30589:SF0">
    <property type="entry name" value="PHOSPHATIDYLGLYCEROL--PROLIPOPROTEIN DIACYLGLYCERYL TRANSFERASE"/>
    <property type="match status" value="1"/>
</dbReference>
<dbReference type="OrthoDB" id="871140at2"/>
<evidence type="ECO:0000256" key="2">
    <source>
        <dbReference type="ARBA" id="ARBA00022475"/>
    </source>
</evidence>
<sequence length="244" mass="27232">MKPILFNIFGINVYGYGTMIAIGIVFAILLVNYRSKNTCYDEDSIWNMLMIAIISGIVGGKTLFVITEIRNIFKNPMILKDIGSGFVIYGAIIGGIVGIYFYSKSKKWNVFETLDLIAPSVPLAQGFGRIGCLLAGCCYGKETSLPIGVEFINSPFAPSGVIRHPTQIYSSIFDFIITFILLWYDKKSNKKGRVFGLYLILYSVGRFFVEFLRGDPRGNVNFLSTSQFISIFVLVAGIIICKRK</sequence>
<dbReference type="Pfam" id="PF01790">
    <property type="entry name" value="LGT"/>
    <property type="match status" value="1"/>
</dbReference>
<dbReference type="GO" id="GO:0008961">
    <property type="term" value="F:phosphatidylglycerol-prolipoprotein diacylglyceryl transferase activity"/>
    <property type="evidence" value="ECO:0007669"/>
    <property type="project" value="UniProtKB-UniRule"/>
</dbReference>
<keyword evidence="2 7" id="KW-1003">Cell membrane</keyword>
<keyword evidence="9" id="KW-1185">Reference proteome</keyword>
<evidence type="ECO:0000256" key="4">
    <source>
        <dbReference type="ARBA" id="ARBA00022692"/>
    </source>
</evidence>
<evidence type="ECO:0000313" key="9">
    <source>
        <dbReference type="Proteomes" id="UP000175744"/>
    </source>
</evidence>
<dbReference type="HAMAP" id="MF_01147">
    <property type="entry name" value="Lgt"/>
    <property type="match status" value="1"/>
</dbReference>
<gene>
    <name evidence="7 8" type="primary">lgt</name>
    <name evidence="8" type="ORF">CLOACE_16450</name>
</gene>
<evidence type="ECO:0000313" key="8">
    <source>
        <dbReference type="EMBL" id="OFI05487.1"/>
    </source>
</evidence>
<keyword evidence="8" id="KW-0449">Lipoprotein</keyword>
<keyword evidence="6 7" id="KW-0472">Membrane</keyword>
<comment type="function">
    <text evidence="7">Catalyzes the transfer of the diacylglyceryl group from phosphatidylglycerol to the sulfhydryl group of the N-terminal cysteine of a prolipoprotein, the first step in the formation of mature lipoproteins.</text>
</comment>
<dbReference type="RefSeq" id="WP_070110617.1">
    <property type="nucleotide sequence ID" value="NZ_LZFO01000025.1"/>
</dbReference>